<evidence type="ECO:0000313" key="2">
    <source>
        <dbReference type="EMBL" id="KAJ2691158.1"/>
    </source>
</evidence>
<name>A0A9W8GPT8_9FUNG</name>
<organism evidence="2 3">
    <name type="scientific">Coemansia spiralis</name>
    <dbReference type="NCBI Taxonomy" id="417178"/>
    <lineage>
        <taxon>Eukaryota</taxon>
        <taxon>Fungi</taxon>
        <taxon>Fungi incertae sedis</taxon>
        <taxon>Zoopagomycota</taxon>
        <taxon>Kickxellomycotina</taxon>
        <taxon>Kickxellomycetes</taxon>
        <taxon>Kickxellales</taxon>
        <taxon>Kickxellaceae</taxon>
        <taxon>Coemansia</taxon>
    </lineage>
</organism>
<comment type="caution">
    <text evidence="2">The sequence shown here is derived from an EMBL/GenBank/DDBJ whole genome shotgun (WGS) entry which is preliminary data.</text>
</comment>
<feature type="region of interest" description="Disordered" evidence="1">
    <location>
        <begin position="457"/>
        <end position="496"/>
    </location>
</feature>
<accession>A0A9W8GPT8</accession>
<evidence type="ECO:0000313" key="3">
    <source>
        <dbReference type="Proteomes" id="UP001151516"/>
    </source>
</evidence>
<feature type="region of interest" description="Disordered" evidence="1">
    <location>
        <begin position="200"/>
        <end position="319"/>
    </location>
</feature>
<sequence length="496" mass="53160">MSDDHSEHLSVTTAPAPAPAIATTVPANTVPSAPSAVAVSTAEVGFAKSMYSSIGPGAVNSTRQKEAVSGVAASATTDTATPTPPASATLQLPGDSLRSALQSPGGSMQIDQNNEYTITQISETISRSVHIDSASDQQRAEQLGLERQGNAHRRSYGSRGSSVASGADPKSPSSNINAINEPDVLRRESVSSAGLAHQAQFTFSSPTQTSAQPSHAGNMRAMPRQHQHHSAQDQPPEFHIGVSFPPQSEEDIYMSESPVPDDNDSSKDSVSCYRRDSDGCIRDYPEGGPFQHPGQHHHQYPNSPHHDTRSTSSPLCTDSESVGLGGVTMPAKSAVLYHAGYNSGRGAVWRFFKVVEARVSGNTDRAECLLCEKRMLGKSADMKKHIILSCPYRGDISSDMQPILAIVRAELENPKKRAKRNSNTPIVMRPDGTFVADATAYTGHSYADSSMTARLQAANAMQHHRSPSHPRPGPYDYHGEAHRAKMARHSSPSNER</sequence>
<feature type="region of interest" description="Disordered" evidence="1">
    <location>
        <begin position="130"/>
        <end position="182"/>
    </location>
</feature>
<feature type="compositionally biased region" description="Polar residues" evidence="1">
    <location>
        <begin position="200"/>
        <end position="215"/>
    </location>
</feature>
<dbReference type="OrthoDB" id="1621678at2759"/>
<keyword evidence="3" id="KW-1185">Reference proteome</keyword>
<dbReference type="Proteomes" id="UP001151516">
    <property type="component" value="Unassembled WGS sequence"/>
</dbReference>
<feature type="region of interest" description="Disordered" evidence="1">
    <location>
        <begin position="70"/>
        <end position="113"/>
    </location>
</feature>
<feature type="compositionally biased region" description="Basic and acidic residues" evidence="1">
    <location>
        <begin position="273"/>
        <end position="285"/>
    </location>
</feature>
<protein>
    <submittedName>
        <fullName evidence="2">Uncharacterized protein</fullName>
    </submittedName>
</protein>
<feature type="compositionally biased region" description="Low complexity" evidence="1">
    <location>
        <begin position="11"/>
        <end position="21"/>
    </location>
</feature>
<feature type="compositionally biased region" description="Acidic residues" evidence="1">
    <location>
        <begin position="248"/>
        <end position="263"/>
    </location>
</feature>
<feature type="compositionally biased region" description="Polar residues" evidence="1">
    <location>
        <begin position="310"/>
        <end position="319"/>
    </location>
</feature>
<feature type="region of interest" description="Disordered" evidence="1">
    <location>
        <begin position="1"/>
        <end position="21"/>
    </location>
</feature>
<reference evidence="2" key="1">
    <citation type="submission" date="2022-07" db="EMBL/GenBank/DDBJ databases">
        <title>Phylogenomic reconstructions and comparative analyses of Kickxellomycotina fungi.</title>
        <authorList>
            <person name="Reynolds N.K."/>
            <person name="Stajich J.E."/>
            <person name="Barry K."/>
            <person name="Grigoriev I.V."/>
            <person name="Crous P."/>
            <person name="Smith M.E."/>
        </authorList>
    </citation>
    <scope>NUCLEOTIDE SEQUENCE</scope>
    <source>
        <strain evidence="2">CBS 109367</strain>
    </source>
</reference>
<dbReference type="AlphaFoldDB" id="A0A9W8GPT8"/>
<evidence type="ECO:0000256" key="1">
    <source>
        <dbReference type="SAM" id="MobiDB-lite"/>
    </source>
</evidence>
<feature type="compositionally biased region" description="Low complexity" evidence="1">
    <location>
        <begin position="72"/>
        <end position="89"/>
    </location>
</feature>
<dbReference type="EMBL" id="JANBTX010000003">
    <property type="protein sequence ID" value="KAJ2691158.1"/>
    <property type="molecule type" value="Genomic_DNA"/>
</dbReference>
<proteinExistence type="predicted"/>
<feature type="compositionally biased region" description="Polar residues" evidence="1">
    <location>
        <begin position="99"/>
        <end position="113"/>
    </location>
</feature>
<gene>
    <name evidence="2" type="ORF">IWW39_000218</name>
</gene>